<evidence type="ECO:0000313" key="2">
    <source>
        <dbReference type="Proteomes" id="UP001140949"/>
    </source>
</evidence>
<keyword evidence="2" id="KW-1185">Reference proteome</keyword>
<evidence type="ECO:0000313" key="1">
    <source>
        <dbReference type="EMBL" id="KAJ6839866.1"/>
    </source>
</evidence>
<comment type="caution">
    <text evidence="1">The sequence shown here is derived from an EMBL/GenBank/DDBJ whole genome shotgun (WGS) entry which is preliminary data.</text>
</comment>
<dbReference type="EMBL" id="JANAVB010009599">
    <property type="protein sequence ID" value="KAJ6839866.1"/>
    <property type="molecule type" value="Genomic_DNA"/>
</dbReference>
<sequence>MTFVIERDSSTCSWLYLCVGQLIDPLNCLPVLFLR</sequence>
<protein>
    <submittedName>
        <fullName evidence="1">Uncharacterized protein</fullName>
    </submittedName>
</protein>
<dbReference type="Proteomes" id="UP001140949">
    <property type="component" value="Unassembled WGS sequence"/>
</dbReference>
<accession>A0AAX6HFQ1</accession>
<organism evidence="1 2">
    <name type="scientific">Iris pallida</name>
    <name type="common">Sweet iris</name>
    <dbReference type="NCBI Taxonomy" id="29817"/>
    <lineage>
        <taxon>Eukaryota</taxon>
        <taxon>Viridiplantae</taxon>
        <taxon>Streptophyta</taxon>
        <taxon>Embryophyta</taxon>
        <taxon>Tracheophyta</taxon>
        <taxon>Spermatophyta</taxon>
        <taxon>Magnoliopsida</taxon>
        <taxon>Liliopsida</taxon>
        <taxon>Asparagales</taxon>
        <taxon>Iridaceae</taxon>
        <taxon>Iridoideae</taxon>
        <taxon>Irideae</taxon>
        <taxon>Iris</taxon>
    </lineage>
</organism>
<gene>
    <name evidence="1" type="ORF">M6B38_311900</name>
</gene>
<name>A0AAX6HFQ1_IRIPA</name>
<reference evidence="1" key="1">
    <citation type="journal article" date="2023" name="GigaByte">
        <title>Genome assembly of the bearded iris, Iris pallida Lam.</title>
        <authorList>
            <person name="Bruccoleri R.E."/>
            <person name="Oakeley E.J."/>
            <person name="Faust A.M.E."/>
            <person name="Altorfer M."/>
            <person name="Dessus-Babus S."/>
            <person name="Burckhardt D."/>
            <person name="Oertli M."/>
            <person name="Naumann U."/>
            <person name="Petersen F."/>
            <person name="Wong J."/>
        </authorList>
    </citation>
    <scope>NUCLEOTIDE SEQUENCE</scope>
    <source>
        <strain evidence="1">GSM-AAB239-AS_SAM_17_03QT</strain>
    </source>
</reference>
<dbReference type="AlphaFoldDB" id="A0AAX6HFQ1"/>
<reference evidence="1" key="2">
    <citation type="submission" date="2023-04" db="EMBL/GenBank/DDBJ databases">
        <authorList>
            <person name="Bruccoleri R.E."/>
            <person name="Oakeley E.J."/>
            <person name="Faust A.-M."/>
            <person name="Dessus-Babus S."/>
            <person name="Altorfer M."/>
            <person name="Burckhardt D."/>
            <person name="Oertli M."/>
            <person name="Naumann U."/>
            <person name="Petersen F."/>
            <person name="Wong J."/>
        </authorList>
    </citation>
    <scope>NUCLEOTIDE SEQUENCE</scope>
    <source>
        <strain evidence="1">GSM-AAB239-AS_SAM_17_03QT</strain>
        <tissue evidence="1">Leaf</tissue>
    </source>
</reference>
<proteinExistence type="predicted"/>